<evidence type="ECO:0000313" key="2">
    <source>
        <dbReference type="EMBL" id="GAA0629206.1"/>
    </source>
</evidence>
<reference evidence="2 3" key="1">
    <citation type="journal article" date="2019" name="Int. J. Syst. Evol. Microbiol.">
        <title>The Global Catalogue of Microorganisms (GCM) 10K type strain sequencing project: providing services to taxonomists for standard genome sequencing and annotation.</title>
        <authorList>
            <consortium name="The Broad Institute Genomics Platform"/>
            <consortium name="The Broad Institute Genome Sequencing Center for Infectious Disease"/>
            <person name="Wu L."/>
            <person name="Ma J."/>
        </authorList>
    </citation>
    <scope>NUCLEOTIDE SEQUENCE [LARGE SCALE GENOMIC DNA]</scope>
    <source>
        <strain evidence="2 3">JCM 10671</strain>
    </source>
</reference>
<feature type="domain" description="Metallo-beta-lactamase" evidence="1">
    <location>
        <begin position="16"/>
        <end position="211"/>
    </location>
</feature>
<keyword evidence="3" id="KW-1185">Reference proteome</keyword>
<dbReference type="InterPro" id="IPR050855">
    <property type="entry name" value="NDM-1-like"/>
</dbReference>
<dbReference type="Pfam" id="PF00753">
    <property type="entry name" value="Lactamase_B"/>
    <property type="match status" value="1"/>
</dbReference>
<dbReference type="PANTHER" id="PTHR42951:SF17">
    <property type="entry name" value="METALLO-BETA-LACTAMASE DOMAIN-CONTAINING PROTEIN"/>
    <property type="match status" value="1"/>
</dbReference>
<comment type="caution">
    <text evidence="2">The sequence shown here is derived from an EMBL/GenBank/DDBJ whole genome shotgun (WGS) entry which is preliminary data.</text>
</comment>
<sequence length="229" mass="23925">MSAERLTDRLDRVEVAGFQLYVWYDPDGVTLIDTGPVGSTDAILDALARRGRDPGELTRIVLTHFHDDHVGSAAELRARTGAQVVAHVADAPVIRGEQAGPPPNFTDWERELHAQVAADLAAAPPVPVDLDVHDGDVLPFGGGARVLAVPGHTDGSIALHLPGQGVLFTGDVIAEHQGAVIPGVFNLDGERVLDAFRALAQLDVDVACFGHGRPVLGGAGSTLRLAAGT</sequence>
<accession>A0ABN1H569</accession>
<organism evidence="2 3">
    <name type="scientific">Sporichthya brevicatena</name>
    <dbReference type="NCBI Taxonomy" id="171442"/>
    <lineage>
        <taxon>Bacteria</taxon>
        <taxon>Bacillati</taxon>
        <taxon>Actinomycetota</taxon>
        <taxon>Actinomycetes</taxon>
        <taxon>Sporichthyales</taxon>
        <taxon>Sporichthyaceae</taxon>
        <taxon>Sporichthya</taxon>
    </lineage>
</organism>
<dbReference type="SUPFAM" id="SSF56281">
    <property type="entry name" value="Metallo-hydrolase/oxidoreductase"/>
    <property type="match status" value="1"/>
</dbReference>
<dbReference type="InterPro" id="IPR036866">
    <property type="entry name" value="RibonucZ/Hydroxyglut_hydro"/>
</dbReference>
<protein>
    <submittedName>
        <fullName evidence="2">MBL fold metallo-hydrolase</fullName>
    </submittedName>
</protein>
<dbReference type="CDD" id="cd07721">
    <property type="entry name" value="yflN-like_MBL-fold"/>
    <property type="match status" value="1"/>
</dbReference>
<dbReference type="Proteomes" id="UP001500957">
    <property type="component" value="Unassembled WGS sequence"/>
</dbReference>
<dbReference type="PANTHER" id="PTHR42951">
    <property type="entry name" value="METALLO-BETA-LACTAMASE DOMAIN-CONTAINING"/>
    <property type="match status" value="1"/>
</dbReference>
<dbReference type="InterPro" id="IPR001279">
    <property type="entry name" value="Metallo-B-lactamas"/>
</dbReference>
<proteinExistence type="predicted"/>
<evidence type="ECO:0000259" key="1">
    <source>
        <dbReference type="SMART" id="SM00849"/>
    </source>
</evidence>
<name>A0ABN1H569_9ACTN</name>
<dbReference type="Gene3D" id="3.60.15.10">
    <property type="entry name" value="Ribonuclease Z/Hydroxyacylglutathione hydrolase-like"/>
    <property type="match status" value="1"/>
</dbReference>
<dbReference type="RefSeq" id="WP_344607298.1">
    <property type="nucleotide sequence ID" value="NZ_BAAAHE010000035.1"/>
</dbReference>
<gene>
    <name evidence="2" type="ORF">GCM10009547_36050</name>
</gene>
<dbReference type="EMBL" id="BAAAHE010000035">
    <property type="protein sequence ID" value="GAA0629206.1"/>
    <property type="molecule type" value="Genomic_DNA"/>
</dbReference>
<dbReference type="SMART" id="SM00849">
    <property type="entry name" value="Lactamase_B"/>
    <property type="match status" value="1"/>
</dbReference>
<evidence type="ECO:0000313" key="3">
    <source>
        <dbReference type="Proteomes" id="UP001500957"/>
    </source>
</evidence>